<gene>
    <name evidence="1" type="ORF">HOLleu_30373</name>
</gene>
<keyword evidence="2" id="KW-1185">Reference proteome</keyword>
<organism evidence="1 2">
    <name type="scientific">Holothuria leucospilota</name>
    <name type="common">Black long sea cucumber</name>
    <name type="synonym">Mertensiothuria leucospilota</name>
    <dbReference type="NCBI Taxonomy" id="206669"/>
    <lineage>
        <taxon>Eukaryota</taxon>
        <taxon>Metazoa</taxon>
        <taxon>Echinodermata</taxon>
        <taxon>Eleutherozoa</taxon>
        <taxon>Echinozoa</taxon>
        <taxon>Holothuroidea</taxon>
        <taxon>Aspidochirotacea</taxon>
        <taxon>Aspidochirotida</taxon>
        <taxon>Holothuriidae</taxon>
        <taxon>Holothuria</taxon>
    </lineage>
</organism>
<name>A0A9Q1BKB1_HOLLE</name>
<evidence type="ECO:0000313" key="2">
    <source>
        <dbReference type="Proteomes" id="UP001152320"/>
    </source>
</evidence>
<dbReference type="EMBL" id="JAIZAY010000015">
    <property type="protein sequence ID" value="KAJ8028202.1"/>
    <property type="molecule type" value="Genomic_DNA"/>
</dbReference>
<sequence>MYIGHGGKDINQSATNYRAEVARKTSSATWFTVVTVLESVYTSMWSLTTWQLKVCIYYANS</sequence>
<accession>A0A9Q1BKB1</accession>
<evidence type="ECO:0000313" key="1">
    <source>
        <dbReference type="EMBL" id="KAJ8028202.1"/>
    </source>
</evidence>
<dbReference type="Proteomes" id="UP001152320">
    <property type="component" value="Chromosome 15"/>
</dbReference>
<proteinExistence type="predicted"/>
<dbReference type="AlphaFoldDB" id="A0A9Q1BKB1"/>
<protein>
    <submittedName>
        <fullName evidence="1">Uncharacterized protein</fullName>
    </submittedName>
</protein>
<comment type="caution">
    <text evidence="1">The sequence shown here is derived from an EMBL/GenBank/DDBJ whole genome shotgun (WGS) entry which is preliminary data.</text>
</comment>
<reference evidence="1" key="1">
    <citation type="submission" date="2021-10" db="EMBL/GenBank/DDBJ databases">
        <title>Tropical sea cucumber genome reveals ecological adaptation and Cuvierian tubules defense mechanism.</title>
        <authorList>
            <person name="Chen T."/>
        </authorList>
    </citation>
    <scope>NUCLEOTIDE SEQUENCE</scope>
    <source>
        <strain evidence="1">Nanhai2018</strain>
        <tissue evidence="1">Muscle</tissue>
    </source>
</reference>